<accession>A0ABP7IK66</accession>
<evidence type="ECO:0000313" key="2">
    <source>
        <dbReference type="Proteomes" id="UP001500888"/>
    </source>
</evidence>
<sequence length="47" mass="5268">MPELVRLRALLFNDLGGDFVTPVNAGDDWRDALAGVFKQKLTEPRKP</sequence>
<proteinExistence type="predicted"/>
<protein>
    <submittedName>
        <fullName evidence="1">Uncharacterized protein</fullName>
    </submittedName>
</protein>
<reference evidence="2" key="1">
    <citation type="journal article" date="2019" name="Int. J. Syst. Evol. Microbiol.">
        <title>The Global Catalogue of Microorganisms (GCM) 10K type strain sequencing project: providing services to taxonomists for standard genome sequencing and annotation.</title>
        <authorList>
            <consortium name="The Broad Institute Genomics Platform"/>
            <consortium name="The Broad Institute Genome Sequencing Center for Infectious Disease"/>
            <person name="Wu L."/>
            <person name="Ma J."/>
        </authorList>
    </citation>
    <scope>NUCLEOTIDE SEQUENCE [LARGE SCALE GENOMIC DNA]</scope>
    <source>
        <strain evidence="2">JCM 16908</strain>
    </source>
</reference>
<organism evidence="1 2">
    <name type="scientific">Sphaerisporangium flaviroseum</name>
    <dbReference type="NCBI Taxonomy" id="509199"/>
    <lineage>
        <taxon>Bacteria</taxon>
        <taxon>Bacillati</taxon>
        <taxon>Actinomycetota</taxon>
        <taxon>Actinomycetes</taxon>
        <taxon>Streptosporangiales</taxon>
        <taxon>Streptosporangiaceae</taxon>
        <taxon>Sphaerisporangium</taxon>
    </lineage>
</organism>
<keyword evidence="2" id="KW-1185">Reference proteome</keyword>
<comment type="caution">
    <text evidence="1">The sequence shown here is derived from an EMBL/GenBank/DDBJ whole genome shotgun (WGS) entry which is preliminary data.</text>
</comment>
<dbReference type="RefSeq" id="WP_344943714.1">
    <property type="nucleotide sequence ID" value="NZ_BAAAZR010000012.1"/>
</dbReference>
<name>A0ABP7IK66_9ACTN</name>
<dbReference type="EMBL" id="BAAAZR010000012">
    <property type="protein sequence ID" value="GAA3820322.1"/>
    <property type="molecule type" value="Genomic_DNA"/>
</dbReference>
<evidence type="ECO:0000313" key="1">
    <source>
        <dbReference type="EMBL" id="GAA3820322.1"/>
    </source>
</evidence>
<dbReference type="Proteomes" id="UP001500888">
    <property type="component" value="Unassembled WGS sequence"/>
</dbReference>
<gene>
    <name evidence="1" type="ORF">GCM10022226_45890</name>
</gene>